<dbReference type="GO" id="GO:0003879">
    <property type="term" value="F:ATP phosphoribosyltransferase activity"/>
    <property type="evidence" value="ECO:0007669"/>
    <property type="project" value="UniProtKB-UniRule"/>
</dbReference>
<comment type="domain">
    <text evidence="15">Lacks the C-terminal regulatory region which is replaced by HisZ.</text>
</comment>
<dbReference type="InterPro" id="IPR013820">
    <property type="entry name" value="ATP_PRibTrfase_cat"/>
</dbReference>
<dbReference type="Pfam" id="PF01634">
    <property type="entry name" value="HisG"/>
    <property type="match status" value="1"/>
</dbReference>
<keyword evidence="7 15" id="KW-0963">Cytoplasm</keyword>
<sequence length="200" mass="22297">MIKIAIAKGRISKVIYELLTESGYTFTENSKRKLIITDDSNSISIIYVKSEDVPIYVENSIADIGIVGKDILREKEYDVFEVEDLKTGKCDLCLAGYKNTNIRKLDNIRIASKYTTQAKEFLKSNNLIGKVIKLNGSVELAPLVGISDFIVDIVETGSTLKENNLEVLEVINTVSTRVIANKVSYKTKFSSITNFISTIN</sequence>
<comment type="function">
    <text evidence="14 15">Catalyzes the condensation of ATP and 5-phosphoribose 1-diphosphate to form N'-(5'-phosphoribosyl)-ATP (PR-ATP). Has a crucial role in the pathway because the rate of histidine biosynthesis seems to be controlled primarily by regulation of HisG enzymatic activity.</text>
</comment>
<dbReference type="GO" id="GO:0000105">
    <property type="term" value="P:L-histidine biosynthetic process"/>
    <property type="evidence" value="ECO:0007669"/>
    <property type="project" value="UniProtKB-UniRule"/>
</dbReference>
<evidence type="ECO:0000256" key="4">
    <source>
        <dbReference type="ARBA" id="ARBA00009489"/>
    </source>
</evidence>
<evidence type="ECO:0000256" key="7">
    <source>
        <dbReference type="ARBA" id="ARBA00022490"/>
    </source>
</evidence>
<evidence type="ECO:0000256" key="6">
    <source>
        <dbReference type="ARBA" id="ARBA00020998"/>
    </source>
</evidence>
<dbReference type="CDD" id="cd13595">
    <property type="entry name" value="PBP2_HisGs"/>
    <property type="match status" value="1"/>
</dbReference>
<dbReference type="RefSeq" id="WP_338536900.1">
    <property type="nucleotide sequence ID" value="NZ_AP028654.1"/>
</dbReference>
<accession>A0AAU9E9T9</accession>
<evidence type="ECO:0000313" key="18">
    <source>
        <dbReference type="Proteomes" id="UP001321786"/>
    </source>
</evidence>
<keyword evidence="13 15" id="KW-0368">Histidine biosynthesis</keyword>
<comment type="pathway">
    <text evidence="3 15">Amino-acid biosynthesis; L-histidine biosynthesis; L-histidine from 5-phospho-alpha-D-ribose 1-diphosphate: step 1/9.</text>
</comment>
<comment type="catalytic activity">
    <reaction evidence="1 15">
        <text>1-(5-phospho-beta-D-ribosyl)-ATP + diphosphate = 5-phospho-alpha-D-ribose 1-diphosphate + ATP</text>
        <dbReference type="Rhea" id="RHEA:18473"/>
        <dbReference type="ChEBI" id="CHEBI:30616"/>
        <dbReference type="ChEBI" id="CHEBI:33019"/>
        <dbReference type="ChEBI" id="CHEBI:58017"/>
        <dbReference type="ChEBI" id="CHEBI:73183"/>
        <dbReference type="EC" id="2.4.2.17"/>
    </reaction>
</comment>
<dbReference type="GO" id="GO:0005524">
    <property type="term" value="F:ATP binding"/>
    <property type="evidence" value="ECO:0007669"/>
    <property type="project" value="UniProtKB-KW"/>
</dbReference>
<evidence type="ECO:0000256" key="15">
    <source>
        <dbReference type="HAMAP-Rule" id="MF_01018"/>
    </source>
</evidence>
<evidence type="ECO:0000256" key="1">
    <source>
        <dbReference type="ARBA" id="ARBA00000915"/>
    </source>
</evidence>
<protein>
    <recommendedName>
        <fullName evidence="6 15">ATP phosphoribosyltransferase</fullName>
        <shortName evidence="15">ATP-PRT</shortName>
        <shortName evidence="15">ATP-PRTase</shortName>
        <ecNumber evidence="5 15">2.4.2.17</ecNumber>
    </recommendedName>
</protein>
<dbReference type="KEGG" id="hprf:HLPR_09180"/>
<dbReference type="Proteomes" id="UP001321786">
    <property type="component" value="Chromosome"/>
</dbReference>
<feature type="domain" description="ATP phosphoribosyltransferase catalytic" evidence="16">
    <location>
        <begin position="49"/>
        <end position="199"/>
    </location>
</feature>
<dbReference type="InterPro" id="IPR018198">
    <property type="entry name" value="ATP_PRibTrfase_CS"/>
</dbReference>
<dbReference type="HAMAP" id="MF_01018">
    <property type="entry name" value="HisG_Short"/>
    <property type="match status" value="1"/>
</dbReference>
<dbReference type="SUPFAM" id="SSF53850">
    <property type="entry name" value="Periplasmic binding protein-like II"/>
    <property type="match status" value="1"/>
</dbReference>
<comment type="similarity">
    <text evidence="4 15">Belongs to the ATP phosphoribosyltransferase family. Short subfamily.</text>
</comment>
<evidence type="ECO:0000256" key="2">
    <source>
        <dbReference type="ARBA" id="ARBA00004496"/>
    </source>
</evidence>
<dbReference type="PANTHER" id="PTHR21403">
    <property type="entry name" value="ATP PHOSPHORIBOSYLTRANSFERASE ATP-PRTASE"/>
    <property type="match status" value="1"/>
</dbReference>
<comment type="subcellular location">
    <subcellularLocation>
        <location evidence="2 15">Cytoplasm</location>
    </subcellularLocation>
</comment>
<dbReference type="EC" id="2.4.2.17" evidence="5 15"/>
<keyword evidence="12 15" id="KW-0067">ATP-binding</keyword>
<evidence type="ECO:0000256" key="5">
    <source>
        <dbReference type="ARBA" id="ARBA00011946"/>
    </source>
</evidence>
<dbReference type="InterPro" id="IPR024893">
    <property type="entry name" value="ATP_PRibTrfase_HisG_short"/>
</dbReference>
<name>A0AAU9E9T9_9FIRM</name>
<evidence type="ECO:0000259" key="16">
    <source>
        <dbReference type="Pfam" id="PF01634"/>
    </source>
</evidence>
<dbReference type="InterPro" id="IPR001348">
    <property type="entry name" value="ATP_PRibTrfase_HisG"/>
</dbReference>
<keyword evidence="18" id="KW-1185">Reference proteome</keyword>
<dbReference type="EMBL" id="AP028654">
    <property type="protein sequence ID" value="BEP28587.1"/>
    <property type="molecule type" value="Genomic_DNA"/>
</dbReference>
<keyword evidence="8 15" id="KW-0028">Amino-acid biosynthesis</keyword>
<gene>
    <name evidence="15 17" type="primary">hisG</name>
    <name evidence="17" type="ORF">HLPR_09180</name>
</gene>
<evidence type="ECO:0000256" key="3">
    <source>
        <dbReference type="ARBA" id="ARBA00004667"/>
    </source>
</evidence>
<evidence type="ECO:0000256" key="13">
    <source>
        <dbReference type="ARBA" id="ARBA00023102"/>
    </source>
</evidence>
<evidence type="ECO:0000256" key="10">
    <source>
        <dbReference type="ARBA" id="ARBA00022679"/>
    </source>
</evidence>
<keyword evidence="9 15" id="KW-0328">Glycosyltransferase</keyword>
<dbReference type="PANTHER" id="PTHR21403:SF8">
    <property type="entry name" value="ATP PHOSPHORIBOSYLTRANSFERASE"/>
    <property type="match status" value="1"/>
</dbReference>
<dbReference type="NCBIfam" id="TIGR00070">
    <property type="entry name" value="hisG"/>
    <property type="match status" value="1"/>
</dbReference>
<comment type="subunit">
    <text evidence="15">Heteromultimer composed of HisG and HisZ subunits.</text>
</comment>
<evidence type="ECO:0000313" key="17">
    <source>
        <dbReference type="EMBL" id="BEP28587.1"/>
    </source>
</evidence>
<evidence type="ECO:0000256" key="14">
    <source>
        <dbReference type="ARBA" id="ARBA00024861"/>
    </source>
</evidence>
<evidence type="ECO:0000256" key="11">
    <source>
        <dbReference type="ARBA" id="ARBA00022741"/>
    </source>
</evidence>
<keyword evidence="11 15" id="KW-0547">Nucleotide-binding</keyword>
<organism evidence="17 18">
    <name type="scientific">Helicovermis profundi</name>
    <dbReference type="NCBI Taxonomy" id="3065157"/>
    <lineage>
        <taxon>Bacteria</taxon>
        <taxon>Bacillati</taxon>
        <taxon>Bacillota</taxon>
        <taxon>Clostridia</taxon>
        <taxon>Helicovermis</taxon>
    </lineage>
</organism>
<reference evidence="17 18" key="1">
    <citation type="submission" date="2023-08" db="EMBL/GenBank/DDBJ databases">
        <title>Helicovermis profunda gen. nov., sp. nov., a novel mesophilic, fermentative bacterium within the Bacillota from a deep-sea hydrothermal vent chimney.</title>
        <authorList>
            <person name="Miyazaki U."/>
            <person name="Mizutani D."/>
            <person name="Hashimoto Y."/>
            <person name="Tame A."/>
            <person name="Sawayama S."/>
            <person name="Miyazaki J."/>
            <person name="Takai K."/>
            <person name="Nakagawa S."/>
        </authorList>
    </citation>
    <scope>NUCLEOTIDE SEQUENCE [LARGE SCALE GENOMIC DNA]</scope>
    <source>
        <strain evidence="17 18">S502</strain>
    </source>
</reference>
<dbReference type="AlphaFoldDB" id="A0AAU9E9T9"/>
<evidence type="ECO:0000256" key="8">
    <source>
        <dbReference type="ARBA" id="ARBA00022605"/>
    </source>
</evidence>
<keyword evidence="10 15" id="KW-0808">Transferase</keyword>
<dbReference type="GO" id="GO:0005737">
    <property type="term" value="C:cytoplasm"/>
    <property type="evidence" value="ECO:0007669"/>
    <property type="project" value="UniProtKB-SubCell"/>
</dbReference>
<dbReference type="PROSITE" id="PS01316">
    <property type="entry name" value="ATP_P_PHORIBOSYLTR"/>
    <property type="match status" value="1"/>
</dbReference>
<evidence type="ECO:0000256" key="12">
    <source>
        <dbReference type="ARBA" id="ARBA00022840"/>
    </source>
</evidence>
<dbReference type="FunFam" id="3.40.190.10:FF:000008">
    <property type="entry name" value="ATP phosphoribosyltransferase"/>
    <property type="match status" value="1"/>
</dbReference>
<evidence type="ECO:0000256" key="9">
    <source>
        <dbReference type="ARBA" id="ARBA00022676"/>
    </source>
</evidence>
<dbReference type="Gene3D" id="3.40.190.10">
    <property type="entry name" value="Periplasmic binding protein-like II"/>
    <property type="match status" value="2"/>
</dbReference>
<proteinExistence type="inferred from homology"/>